<dbReference type="PATRIC" id="fig|280871.6.peg.1951"/>
<keyword evidence="3" id="KW-1185">Reference proteome</keyword>
<dbReference type="EMBL" id="JXST01000010">
    <property type="protein sequence ID" value="KIU17280.1"/>
    <property type="molecule type" value="Genomic_DNA"/>
</dbReference>
<dbReference type="Proteomes" id="UP000032221">
    <property type="component" value="Unassembled WGS sequence"/>
</dbReference>
<proteinExistence type="predicted"/>
<dbReference type="RefSeq" id="WP_043394767.1">
    <property type="nucleotide sequence ID" value="NZ_JXST01000010.1"/>
</dbReference>
<sequence length="129" mass="14933">MSFADRPDYRVDIHRRRNRITAEHDGRLIASTTAALLVDEQDHGLVFYFPRSDLQIELQRDPDAASRCPFKGQATYWRFDNDGDEPVCWSYEDPTEQVARLRNHVAFYQDRVIVRVGQAHPAVLGYGQP</sequence>
<reference evidence="2 3" key="1">
    <citation type="submission" date="2015-01" db="EMBL/GenBank/DDBJ databases">
        <title>Genome sequence of Mycobacterium llatzerense and Mycobacterium immunogenum recovered from brain abscess.</title>
        <authorList>
            <person name="Greninger A.L."/>
            <person name="Langelier C."/>
            <person name="Cunningham G."/>
            <person name="Chiu C.Y."/>
            <person name="Miller S."/>
        </authorList>
    </citation>
    <scope>NUCLEOTIDE SEQUENCE [LARGE SCALE GENOMIC DNA]</scope>
    <source>
        <strain evidence="2 3">CLUC14</strain>
    </source>
</reference>
<accession>A0A0D1L8M3</accession>
<dbReference type="PANTHER" id="PTHR34310">
    <property type="entry name" value="DUF427 DOMAIN PROTEIN (AFU_ORTHOLOGUE AFUA_3G02220)"/>
    <property type="match status" value="1"/>
</dbReference>
<dbReference type="InterPro" id="IPR038694">
    <property type="entry name" value="DUF427_sf"/>
</dbReference>
<dbReference type="Pfam" id="PF04248">
    <property type="entry name" value="NTP_transf_9"/>
    <property type="match status" value="1"/>
</dbReference>
<dbReference type="PANTHER" id="PTHR34310:SF8">
    <property type="entry name" value="CONSERVED PROTEIN"/>
    <property type="match status" value="1"/>
</dbReference>
<evidence type="ECO:0000313" key="3">
    <source>
        <dbReference type="Proteomes" id="UP000032221"/>
    </source>
</evidence>
<gene>
    <name evidence="2" type="ORF">TL10_09435</name>
</gene>
<dbReference type="STRING" id="280871.TL10_09435"/>
<name>A0A0D1L8M3_9MYCO</name>
<dbReference type="AlphaFoldDB" id="A0A0D1L8M3"/>
<protein>
    <recommendedName>
        <fullName evidence="1">DUF427 domain-containing protein</fullName>
    </recommendedName>
</protein>
<evidence type="ECO:0000259" key="1">
    <source>
        <dbReference type="Pfam" id="PF04248"/>
    </source>
</evidence>
<dbReference type="Gene3D" id="2.170.150.40">
    <property type="entry name" value="Domain of unknown function (DUF427)"/>
    <property type="match status" value="1"/>
</dbReference>
<dbReference type="OrthoDB" id="4565346at2"/>
<organism evidence="2 3">
    <name type="scientific">Mycolicibacterium llatzerense</name>
    <dbReference type="NCBI Taxonomy" id="280871"/>
    <lineage>
        <taxon>Bacteria</taxon>
        <taxon>Bacillati</taxon>
        <taxon>Actinomycetota</taxon>
        <taxon>Actinomycetes</taxon>
        <taxon>Mycobacteriales</taxon>
        <taxon>Mycobacteriaceae</taxon>
        <taxon>Mycolicibacterium</taxon>
    </lineage>
</organism>
<feature type="domain" description="DUF427" evidence="1">
    <location>
        <begin position="21"/>
        <end position="110"/>
    </location>
</feature>
<evidence type="ECO:0000313" key="2">
    <source>
        <dbReference type="EMBL" id="KIU17280.1"/>
    </source>
</evidence>
<comment type="caution">
    <text evidence="2">The sequence shown here is derived from an EMBL/GenBank/DDBJ whole genome shotgun (WGS) entry which is preliminary data.</text>
</comment>
<dbReference type="InterPro" id="IPR007361">
    <property type="entry name" value="DUF427"/>
</dbReference>